<evidence type="ECO:0000256" key="5">
    <source>
        <dbReference type="RuleBase" id="RU003557"/>
    </source>
</evidence>
<comment type="similarity">
    <text evidence="1 5">Belongs to the thiolase-like superfamily. Thiolase family.</text>
</comment>
<dbReference type="AlphaFoldDB" id="F2TY14"/>
<evidence type="ECO:0000256" key="1">
    <source>
        <dbReference type="ARBA" id="ARBA00010982"/>
    </source>
</evidence>
<dbReference type="InterPro" id="IPR020616">
    <property type="entry name" value="Thiolase_N"/>
</dbReference>
<dbReference type="GO" id="GO:0003985">
    <property type="term" value="F:acetyl-CoA C-acetyltransferase activity"/>
    <property type="evidence" value="ECO:0007669"/>
    <property type="project" value="TreeGrafter"/>
</dbReference>
<dbReference type="PIRSF" id="PIRSF000429">
    <property type="entry name" value="Ac-CoA_Ac_transf"/>
    <property type="match status" value="1"/>
</dbReference>
<evidence type="ECO:0000256" key="4">
    <source>
        <dbReference type="PIRSR" id="PIRSR000429-1"/>
    </source>
</evidence>
<dbReference type="InterPro" id="IPR002155">
    <property type="entry name" value="Thiolase"/>
</dbReference>
<dbReference type="Proteomes" id="UP000007799">
    <property type="component" value="Unassembled WGS sequence"/>
</dbReference>
<dbReference type="InterPro" id="IPR020610">
    <property type="entry name" value="Thiolase_AS"/>
</dbReference>
<gene>
    <name evidence="8" type="ORF">PTSG_00975</name>
</gene>
<dbReference type="PROSITE" id="PS00098">
    <property type="entry name" value="THIOLASE_1"/>
    <property type="match status" value="1"/>
</dbReference>
<dbReference type="Gene3D" id="3.40.47.10">
    <property type="match status" value="2"/>
</dbReference>
<dbReference type="FunCoup" id="F2TY14">
    <property type="interactions" value="507"/>
</dbReference>
<dbReference type="InParanoid" id="F2TY14"/>
<dbReference type="STRING" id="946362.F2TY14"/>
<accession>F2TY14</accession>
<dbReference type="RefSeq" id="XP_004998448.1">
    <property type="nucleotide sequence ID" value="XM_004998391.1"/>
</dbReference>
<proteinExistence type="inferred from homology"/>
<evidence type="ECO:0000256" key="3">
    <source>
        <dbReference type="ARBA" id="ARBA00023315"/>
    </source>
</evidence>
<dbReference type="SUPFAM" id="SSF53901">
    <property type="entry name" value="Thiolase-like"/>
    <property type="match status" value="2"/>
</dbReference>
<dbReference type="PROSITE" id="PS00099">
    <property type="entry name" value="THIOLASE_3"/>
    <property type="match status" value="1"/>
</dbReference>
<dbReference type="NCBIfam" id="TIGR01930">
    <property type="entry name" value="AcCoA-C-Actrans"/>
    <property type="match status" value="1"/>
</dbReference>
<keyword evidence="9" id="KW-1185">Reference proteome</keyword>
<dbReference type="PANTHER" id="PTHR18919:SF107">
    <property type="entry name" value="ACETYL-COA ACETYLTRANSFERASE, CYTOSOLIC"/>
    <property type="match status" value="1"/>
</dbReference>
<dbReference type="KEGG" id="sre:PTSG_00975"/>
<dbReference type="GO" id="GO:0006635">
    <property type="term" value="P:fatty acid beta-oxidation"/>
    <property type="evidence" value="ECO:0007669"/>
    <property type="project" value="TreeGrafter"/>
</dbReference>
<dbReference type="FunFam" id="3.40.47.10:FF:000010">
    <property type="entry name" value="Acetyl-CoA acetyltransferase (Thiolase)"/>
    <property type="match status" value="1"/>
</dbReference>
<dbReference type="InterPro" id="IPR020613">
    <property type="entry name" value="Thiolase_CS"/>
</dbReference>
<dbReference type="CDD" id="cd00751">
    <property type="entry name" value="thiolase"/>
    <property type="match status" value="1"/>
</dbReference>
<name>F2TY14_SALR5</name>
<dbReference type="OMA" id="MPEAYVI"/>
<dbReference type="Pfam" id="PF02803">
    <property type="entry name" value="Thiolase_C"/>
    <property type="match status" value="1"/>
</dbReference>
<keyword evidence="3 5" id="KW-0012">Acyltransferase</keyword>
<evidence type="ECO:0000313" key="9">
    <source>
        <dbReference type="Proteomes" id="UP000007799"/>
    </source>
</evidence>
<dbReference type="PROSITE" id="PS00737">
    <property type="entry name" value="THIOLASE_2"/>
    <property type="match status" value="1"/>
</dbReference>
<protein>
    <submittedName>
        <fullName evidence="8">3-ketoacyl-CoA thiolase</fullName>
    </submittedName>
</protein>
<dbReference type="InterPro" id="IPR020615">
    <property type="entry name" value="Thiolase_acyl_enz_int_AS"/>
</dbReference>
<dbReference type="Pfam" id="PF00108">
    <property type="entry name" value="Thiolase_N"/>
    <property type="match status" value="1"/>
</dbReference>
<sequence>MSALRSVQVLGKDVFIVAAQRTACGSFGGTLKGVSATDLAVHSSKAAIAAANINPELIESAVFGNVQQTSADASYLARHVALKAGAPIPAPALTVNRLCGSGFEAVVQAGKDILLGEAGLVLAGGTESMSQAPYAVRDVRFGTRLGTDIKMEDTLWAGLTDQYCKTPMGVTAENLAEQYDITREDSDKFALSSQQKWKTAHDAGVFDAEISPIEVKAGRKTKTLAADEYPRPQTTLEDLAKLPTVFKKDGVVTAGSASGICDGAASLIVADADTVKQHNLKPLARIVGWSVAGVEPTVMGIGPVPAVQNLLSKAGKTIHDIDQVEVNEAFGAQCLAVAKALDIDLSKLNIHGGAIALGHPLGMSGARILTHLAHCLSKGVSKTAIGSACIGGGQGIAVLLEAA</sequence>
<dbReference type="GO" id="GO:0005739">
    <property type="term" value="C:mitochondrion"/>
    <property type="evidence" value="ECO:0007669"/>
    <property type="project" value="TreeGrafter"/>
</dbReference>
<feature type="active site" description="Proton acceptor" evidence="4">
    <location>
        <position position="359"/>
    </location>
</feature>
<reference evidence="8" key="1">
    <citation type="submission" date="2009-08" db="EMBL/GenBank/DDBJ databases">
        <title>Annotation of Salpingoeca rosetta.</title>
        <authorList>
            <consortium name="The Broad Institute Genome Sequencing Platform"/>
            <person name="Russ C."/>
            <person name="Cuomo C."/>
            <person name="Burger G."/>
            <person name="Gray M.W."/>
            <person name="Holland P.W.H."/>
            <person name="King N."/>
            <person name="Lang F.B.F."/>
            <person name="Roger A.J."/>
            <person name="Ruiz-Trillo I."/>
            <person name="Young S.K."/>
            <person name="Zeng Q."/>
            <person name="Gargeya S."/>
            <person name="Alvarado L."/>
            <person name="Berlin A."/>
            <person name="Chapman S.B."/>
            <person name="Chen Z."/>
            <person name="Freedman E."/>
            <person name="Gellesch M."/>
            <person name="Goldberg J."/>
            <person name="Griggs A."/>
            <person name="Gujja S."/>
            <person name="Heilman E."/>
            <person name="Heiman D."/>
            <person name="Howarth C."/>
            <person name="Mehta T."/>
            <person name="Neiman D."/>
            <person name="Pearson M."/>
            <person name="Roberts A."/>
            <person name="Saif S."/>
            <person name="Shea T."/>
            <person name="Shenoy N."/>
            <person name="Sisk P."/>
            <person name="Stolte C."/>
            <person name="Sykes S."/>
            <person name="White J."/>
            <person name="Yandava C."/>
            <person name="Haas B."/>
            <person name="Nusbaum C."/>
            <person name="Birren B."/>
        </authorList>
    </citation>
    <scope>NUCLEOTIDE SEQUENCE [LARGE SCALE GENOMIC DNA]</scope>
    <source>
        <strain evidence="8">ATCC 50818</strain>
    </source>
</reference>
<dbReference type="EMBL" id="GL832956">
    <property type="protein sequence ID" value="EGD76273.1"/>
    <property type="molecule type" value="Genomic_DNA"/>
</dbReference>
<dbReference type="OrthoDB" id="5404651at2759"/>
<organism evidence="9">
    <name type="scientific">Salpingoeca rosetta (strain ATCC 50818 / BSB-021)</name>
    <dbReference type="NCBI Taxonomy" id="946362"/>
    <lineage>
        <taxon>Eukaryota</taxon>
        <taxon>Choanoflagellata</taxon>
        <taxon>Craspedida</taxon>
        <taxon>Salpingoecidae</taxon>
        <taxon>Salpingoeca</taxon>
    </lineage>
</organism>
<evidence type="ECO:0000256" key="2">
    <source>
        <dbReference type="ARBA" id="ARBA00022679"/>
    </source>
</evidence>
<feature type="domain" description="Thiolase N-terminal" evidence="6">
    <location>
        <begin position="14"/>
        <end position="272"/>
    </location>
</feature>
<feature type="active site" description="Proton acceptor" evidence="4">
    <location>
        <position position="389"/>
    </location>
</feature>
<evidence type="ECO:0000259" key="6">
    <source>
        <dbReference type="Pfam" id="PF00108"/>
    </source>
</evidence>
<evidence type="ECO:0000313" key="8">
    <source>
        <dbReference type="EMBL" id="EGD76273.1"/>
    </source>
</evidence>
<keyword evidence="2 5" id="KW-0808">Transferase</keyword>
<dbReference type="GeneID" id="16079043"/>
<evidence type="ECO:0000259" key="7">
    <source>
        <dbReference type="Pfam" id="PF02803"/>
    </source>
</evidence>
<dbReference type="PANTHER" id="PTHR18919">
    <property type="entry name" value="ACETYL-COA C-ACYLTRANSFERASE"/>
    <property type="match status" value="1"/>
</dbReference>
<dbReference type="InterPro" id="IPR016039">
    <property type="entry name" value="Thiolase-like"/>
</dbReference>
<dbReference type="InterPro" id="IPR020617">
    <property type="entry name" value="Thiolase_C"/>
</dbReference>
<dbReference type="eggNOG" id="KOG1391">
    <property type="taxonomic scope" value="Eukaryota"/>
</dbReference>
<feature type="active site" description="Acyl-thioester intermediate" evidence="4">
    <location>
        <position position="99"/>
    </location>
</feature>
<feature type="domain" description="Thiolase C-terminal" evidence="7">
    <location>
        <begin position="280"/>
        <end position="401"/>
    </location>
</feature>